<protein>
    <submittedName>
        <fullName evidence="2">DUF3108 domain-containing protein</fullName>
    </submittedName>
</protein>
<dbReference type="Proteomes" id="UP001621964">
    <property type="component" value="Unassembled WGS sequence"/>
</dbReference>
<evidence type="ECO:0000313" key="2">
    <source>
        <dbReference type="EMBL" id="MFK7641802.1"/>
    </source>
</evidence>
<feature type="signal peptide" evidence="1">
    <location>
        <begin position="1"/>
        <end position="20"/>
    </location>
</feature>
<feature type="chain" id="PRO_5046953345" evidence="1">
    <location>
        <begin position="21"/>
        <end position="225"/>
    </location>
</feature>
<sequence length="225" mass="24496">MNTTKATALLLAVFSLSATASELPHSAVLKYSGSYGIPAVMTFTRNGNSYKIVSSIKVPLYKIRFESAGTISDGILYPSYYKDIRGGKLYAEAKFNGNSVTYGRIKEGEETETVSGPTMDLFTLAWQLAAGDGKLPAGTRITNGKKLYRINSINKTGSSKYKFGKGYIDIDKYRVRRGDSTVGYAFATAFDNIPAQISYTDDGKTYNLRLTGATIDGKPVQPQQP</sequence>
<keyword evidence="3" id="KW-1185">Reference proteome</keyword>
<organism evidence="2 3">
    <name type="scientific">Neisseria oralis</name>
    <dbReference type="NCBI Taxonomy" id="1107316"/>
    <lineage>
        <taxon>Bacteria</taxon>
        <taxon>Pseudomonadati</taxon>
        <taxon>Pseudomonadota</taxon>
        <taxon>Betaproteobacteria</taxon>
        <taxon>Neisseriales</taxon>
        <taxon>Neisseriaceae</taxon>
        <taxon>Neisseria</taxon>
    </lineage>
</organism>
<dbReference type="EMBL" id="JBJGEB010000004">
    <property type="protein sequence ID" value="MFK7641802.1"/>
    <property type="molecule type" value="Genomic_DNA"/>
</dbReference>
<gene>
    <name evidence="2" type="ORF">ACI43T_04715</name>
</gene>
<proteinExistence type="predicted"/>
<comment type="caution">
    <text evidence="2">The sequence shown here is derived from an EMBL/GenBank/DDBJ whole genome shotgun (WGS) entry which is preliminary data.</text>
</comment>
<evidence type="ECO:0000313" key="3">
    <source>
        <dbReference type="Proteomes" id="UP001621964"/>
    </source>
</evidence>
<reference evidence="2 3" key="1">
    <citation type="submission" date="2024-11" db="EMBL/GenBank/DDBJ databases">
        <authorList>
            <person name="Mikucki A.G."/>
            <person name="Kahler C.M."/>
        </authorList>
    </citation>
    <scope>NUCLEOTIDE SEQUENCE [LARGE SCALE GENOMIC DNA]</scope>
    <source>
        <strain evidence="2 3">EXNM717</strain>
    </source>
</reference>
<keyword evidence="1" id="KW-0732">Signal</keyword>
<evidence type="ECO:0000256" key="1">
    <source>
        <dbReference type="SAM" id="SignalP"/>
    </source>
</evidence>
<name>A0ABW8Q2M4_9NEIS</name>
<dbReference type="RefSeq" id="WP_405385688.1">
    <property type="nucleotide sequence ID" value="NZ_JBJGEB010000004.1"/>
</dbReference>
<accession>A0ABW8Q2M4</accession>